<accession>A0A6I6G957</accession>
<reference evidence="2 3" key="1">
    <citation type="submission" date="2019-11" db="EMBL/GenBank/DDBJ databases">
        <authorList>
            <person name="Im W.T."/>
        </authorList>
    </citation>
    <scope>NUCLEOTIDE SEQUENCE [LARGE SCALE GENOMIC DNA]</scope>
    <source>
        <strain evidence="2 3">SB-02</strain>
    </source>
</reference>
<proteinExistence type="predicted"/>
<sequence>MKVIHYSNSIRHFDNELAFERHQRNQQQPTNSTAWQNDSNTNMFLVIGVVLIIGAIWYYYYSLEAQKKIGQETEDENTSMDV</sequence>
<evidence type="ECO:0000313" key="3">
    <source>
        <dbReference type="Proteomes" id="UP000426027"/>
    </source>
</evidence>
<name>A0A6I6G957_9BACT</name>
<organism evidence="2 3">
    <name type="scientific">Phnomibacter ginsenosidimutans</name>
    <dbReference type="NCBI Taxonomy" id="2676868"/>
    <lineage>
        <taxon>Bacteria</taxon>
        <taxon>Pseudomonadati</taxon>
        <taxon>Bacteroidota</taxon>
        <taxon>Chitinophagia</taxon>
        <taxon>Chitinophagales</taxon>
        <taxon>Chitinophagaceae</taxon>
        <taxon>Phnomibacter</taxon>
    </lineage>
</organism>
<dbReference type="EMBL" id="CP046566">
    <property type="protein sequence ID" value="QGW28884.1"/>
    <property type="molecule type" value="Genomic_DNA"/>
</dbReference>
<dbReference type="Proteomes" id="UP000426027">
    <property type="component" value="Chromosome"/>
</dbReference>
<evidence type="ECO:0000256" key="1">
    <source>
        <dbReference type="SAM" id="Phobius"/>
    </source>
</evidence>
<protein>
    <submittedName>
        <fullName evidence="2">Uncharacterized protein</fullName>
    </submittedName>
</protein>
<feature type="transmembrane region" description="Helical" evidence="1">
    <location>
        <begin position="43"/>
        <end position="61"/>
    </location>
</feature>
<keyword evidence="1" id="KW-0472">Membrane</keyword>
<dbReference type="RefSeq" id="WP_157479237.1">
    <property type="nucleotide sequence ID" value="NZ_CP046566.1"/>
</dbReference>
<evidence type="ECO:0000313" key="2">
    <source>
        <dbReference type="EMBL" id="QGW28884.1"/>
    </source>
</evidence>
<keyword evidence="1" id="KW-1133">Transmembrane helix</keyword>
<dbReference type="AlphaFoldDB" id="A0A6I6G957"/>
<keyword evidence="3" id="KW-1185">Reference proteome</keyword>
<dbReference type="KEGG" id="fls:GLV81_12960"/>
<keyword evidence="1" id="KW-0812">Transmembrane</keyword>
<gene>
    <name evidence="2" type="ORF">GLV81_12960</name>
</gene>